<dbReference type="CDD" id="cd00590">
    <property type="entry name" value="RRM_SF"/>
    <property type="match status" value="2"/>
</dbReference>
<keyword evidence="3" id="KW-1185">Reference proteome</keyword>
<feature type="compositionally biased region" description="Basic and acidic residues" evidence="1">
    <location>
        <begin position="50"/>
        <end position="66"/>
    </location>
</feature>
<dbReference type="SUPFAM" id="SSF54928">
    <property type="entry name" value="RNA-binding domain, RBD"/>
    <property type="match status" value="1"/>
</dbReference>
<accession>A0AAD5T7T7</accession>
<evidence type="ECO:0000313" key="3">
    <source>
        <dbReference type="Proteomes" id="UP001211907"/>
    </source>
</evidence>
<comment type="caution">
    <text evidence="2">The sequence shown here is derived from an EMBL/GenBank/DDBJ whole genome shotgun (WGS) entry which is preliminary data.</text>
</comment>
<feature type="region of interest" description="Disordered" evidence="1">
    <location>
        <begin position="103"/>
        <end position="143"/>
    </location>
</feature>
<dbReference type="AlphaFoldDB" id="A0AAD5T7T7"/>
<evidence type="ECO:0000313" key="2">
    <source>
        <dbReference type="EMBL" id="KAJ3131118.1"/>
    </source>
</evidence>
<dbReference type="InterPro" id="IPR035979">
    <property type="entry name" value="RBD_domain_sf"/>
</dbReference>
<protein>
    <recommendedName>
        <fullName evidence="4">RRM domain-containing protein</fullName>
    </recommendedName>
</protein>
<sequence>MEFTTEHQQLIAQIPSVFARLTALENLVHTLTDRFAQFTTNEQLKRKSHQQSDETESIKPDPDALRNESLPSPIFASTAIYSADVSAAFDDIIKLESFVPNSPSDPIETESIANPSNSKPDPRKLKLPRITSSTSKISKSRSQTDFEFEATIKPDIIVDNNHNFTQDMIEFDTEMIEPDVKIELFEFPNIPEISVTEPKIKPDPLLSATASRNFENTEIKDNTHNITAENTNFIQIDQPAHVHFGNIPPKVTYNELAALITKTGLEDALHIRLDMNECGQFLGRAHVIINKNAARLLIDELNGSILDGVYVLTVAEGSGPLFDESIPTNEKTRDADTDYSCNEDDDDYKIDNDSDYSIYEDENLESRQNLDYNNQHSEFNPSHHYFEEFSSYSQEPISFFRVHQQAVSKSDAVEYEKNQQQQQCNRSFVPAYQRVSMRDFPFPFNPLEIPRQVSIQQIAPSRPPAAKSKFIRISNLPSTIKNIKQALTLVRLHCGMGSHALGKLMGSQAVVEMKNLEVAGEAIHKMNGFIVDGSKLKVVEEIEAGNTSKYQSRGSGSRRYRY</sequence>
<dbReference type="GO" id="GO:0003676">
    <property type="term" value="F:nucleic acid binding"/>
    <property type="evidence" value="ECO:0007669"/>
    <property type="project" value="InterPro"/>
</dbReference>
<gene>
    <name evidence="2" type="ORF">HK100_006777</name>
</gene>
<dbReference type="EMBL" id="JADGJH010000316">
    <property type="protein sequence ID" value="KAJ3131118.1"/>
    <property type="molecule type" value="Genomic_DNA"/>
</dbReference>
<feature type="compositionally biased region" description="Low complexity" evidence="1">
    <location>
        <begin position="129"/>
        <end position="141"/>
    </location>
</feature>
<organism evidence="2 3">
    <name type="scientific">Physocladia obscura</name>
    <dbReference type="NCBI Taxonomy" id="109957"/>
    <lineage>
        <taxon>Eukaryota</taxon>
        <taxon>Fungi</taxon>
        <taxon>Fungi incertae sedis</taxon>
        <taxon>Chytridiomycota</taxon>
        <taxon>Chytridiomycota incertae sedis</taxon>
        <taxon>Chytridiomycetes</taxon>
        <taxon>Chytridiales</taxon>
        <taxon>Chytriomycetaceae</taxon>
        <taxon>Physocladia</taxon>
    </lineage>
</organism>
<proteinExistence type="predicted"/>
<evidence type="ECO:0008006" key="4">
    <source>
        <dbReference type="Google" id="ProtNLM"/>
    </source>
</evidence>
<feature type="region of interest" description="Disordered" evidence="1">
    <location>
        <begin position="322"/>
        <end position="346"/>
    </location>
</feature>
<dbReference type="Proteomes" id="UP001211907">
    <property type="component" value="Unassembled WGS sequence"/>
</dbReference>
<evidence type="ECO:0000256" key="1">
    <source>
        <dbReference type="SAM" id="MobiDB-lite"/>
    </source>
</evidence>
<reference evidence="2" key="1">
    <citation type="submission" date="2020-05" db="EMBL/GenBank/DDBJ databases">
        <title>Phylogenomic resolution of chytrid fungi.</title>
        <authorList>
            <person name="Stajich J.E."/>
            <person name="Amses K."/>
            <person name="Simmons R."/>
            <person name="Seto K."/>
            <person name="Myers J."/>
            <person name="Bonds A."/>
            <person name="Quandt C.A."/>
            <person name="Barry K."/>
            <person name="Liu P."/>
            <person name="Grigoriev I."/>
            <person name="Longcore J.E."/>
            <person name="James T.Y."/>
        </authorList>
    </citation>
    <scope>NUCLEOTIDE SEQUENCE</scope>
    <source>
        <strain evidence="2">JEL0513</strain>
    </source>
</reference>
<feature type="region of interest" description="Disordered" evidence="1">
    <location>
        <begin position="42"/>
        <end position="69"/>
    </location>
</feature>
<name>A0AAD5T7T7_9FUNG</name>